<evidence type="ECO:0000313" key="2">
    <source>
        <dbReference type="Proteomes" id="UP000316882"/>
    </source>
</evidence>
<evidence type="ECO:0000313" key="1">
    <source>
        <dbReference type="EMBL" id="GEB33645.1"/>
    </source>
</evidence>
<comment type="caution">
    <text evidence="1">The sequence shown here is derived from an EMBL/GenBank/DDBJ whole genome shotgun (WGS) entry which is preliminary data.</text>
</comment>
<name>A0A4Y3PLD1_BREPA</name>
<dbReference type="Proteomes" id="UP000316882">
    <property type="component" value="Unassembled WGS sequence"/>
</dbReference>
<accession>A0A4Y3PLD1</accession>
<reference evidence="1 2" key="1">
    <citation type="submission" date="2019-06" db="EMBL/GenBank/DDBJ databases">
        <title>Whole genome shotgun sequence of Brevibacillus parabrevis NBRC 12334.</title>
        <authorList>
            <person name="Hosoyama A."/>
            <person name="Uohara A."/>
            <person name="Ohji S."/>
            <person name="Ichikawa N."/>
        </authorList>
    </citation>
    <scope>NUCLEOTIDE SEQUENCE [LARGE SCALE GENOMIC DNA]</scope>
    <source>
        <strain evidence="1 2">NBRC 12334</strain>
    </source>
</reference>
<gene>
    <name evidence="1" type="ORF">BPA01_32250</name>
</gene>
<dbReference type="EMBL" id="BJMH01000015">
    <property type="protein sequence ID" value="GEB33645.1"/>
    <property type="molecule type" value="Genomic_DNA"/>
</dbReference>
<keyword evidence="2" id="KW-1185">Reference proteome</keyword>
<protein>
    <submittedName>
        <fullName evidence="1">Uncharacterized protein</fullName>
    </submittedName>
</protein>
<proteinExistence type="predicted"/>
<sequence>MWTFKCGIRFWTQKSTENVPSEGVSSVRKLAASKHLKELPNNESGRELWRNTQADYAGMTNNPSKNGRVVRA</sequence>
<organism evidence="1 2">
    <name type="scientific">Brevibacillus parabrevis</name>
    <dbReference type="NCBI Taxonomy" id="54914"/>
    <lineage>
        <taxon>Bacteria</taxon>
        <taxon>Bacillati</taxon>
        <taxon>Bacillota</taxon>
        <taxon>Bacilli</taxon>
        <taxon>Bacillales</taxon>
        <taxon>Paenibacillaceae</taxon>
        <taxon>Brevibacillus</taxon>
    </lineage>
</organism>
<dbReference type="AlphaFoldDB" id="A0A4Y3PLD1"/>